<feature type="region of interest" description="Disordered" evidence="1">
    <location>
        <begin position="1"/>
        <end position="29"/>
    </location>
</feature>
<comment type="caution">
    <text evidence="3">The sequence shown here is derived from an EMBL/GenBank/DDBJ whole genome shotgun (WGS) entry which is preliminary data.</text>
</comment>
<evidence type="ECO:0000256" key="1">
    <source>
        <dbReference type="SAM" id="MobiDB-lite"/>
    </source>
</evidence>
<keyword evidence="2" id="KW-0472">Membrane</keyword>
<evidence type="ECO:0000313" key="4">
    <source>
        <dbReference type="Proteomes" id="UP001197093"/>
    </source>
</evidence>
<keyword evidence="4" id="KW-1185">Reference proteome</keyword>
<feature type="transmembrane region" description="Helical" evidence="2">
    <location>
        <begin position="57"/>
        <end position="81"/>
    </location>
</feature>
<accession>A0AAD4FAL4</accession>
<feature type="compositionally biased region" description="Low complexity" evidence="1">
    <location>
        <begin position="14"/>
        <end position="28"/>
    </location>
</feature>
<dbReference type="EMBL" id="JAHCVI010000001">
    <property type="protein sequence ID" value="KAG7293753.1"/>
    <property type="molecule type" value="Genomic_DNA"/>
</dbReference>
<sequence>MAKQAVPATGQGISSKPSPAAQEASPPATHAAWPSLQADCFVRVAKRLLNSRASCRLLWYTSGETVLVVGGAILIAVGIAVRGVPVTVRRVEDEPEMLEDSPDEVAEPVAVVEPRMADEVDKPVALGPVALEPGAPGPVVLEPDASAEDTNLDPLTVVGSAVEESRPPVVKVGTPNPVEVLAAVGRAELPAKVEGDTWLIGVTTGRAVVVPWRGSVMALWRDWVELADVVDDKACELADDKVGKLASDEARELTGPETGLAAVELPAPVGSKVEEQTDSVSVSAGASVELGRLMGSALVEPAESELATAVAVDVERTGMPVDTTVPAPCPFAVEELLSLVDAGRIVELTPVPTGACRGALAAGPGPQDPERFRRGPASAAAKSARACSINVVCILE</sequence>
<keyword evidence="2" id="KW-0812">Transmembrane</keyword>
<dbReference type="AlphaFoldDB" id="A0AAD4FAL4"/>
<protein>
    <submittedName>
        <fullName evidence="3">Uncharacterized protein</fullName>
    </submittedName>
</protein>
<name>A0AAD4FAL4_9PEZI</name>
<gene>
    <name evidence="3" type="ORF">NEMBOFW57_003810</name>
</gene>
<organism evidence="3 4">
    <name type="scientific">Staphylotrichum longicolle</name>
    <dbReference type="NCBI Taxonomy" id="669026"/>
    <lineage>
        <taxon>Eukaryota</taxon>
        <taxon>Fungi</taxon>
        <taxon>Dikarya</taxon>
        <taxon>Ascomycota</taxon>
        <taxon>Pezizomycotina</taxon>
        <taxon>Sordariomycetes</taxon>
        <taxon>Sordariomycetidae</taxon>
        <taxon>Sordariales</taxon>
        <taxon>Chaetomiaceae</taxon>
        <taxon>Staphylotrichum</taxon>
    </lineage>
</organism>
<dbReference type="Proteomes" id="UP001197093">
    <property type="component" value="Unassembled WGS sequence"/>
</dbReference>
<reference evidence="3" key="1">
    <citation type="submission" date="2023-02" db="EMBL/GenBank/DDBJ databases">
        <authorList>
            <person name="Palmer J.M."/>
        </authorList>
    </citation>
    <scope>NUCLEOTIDE SEQUENCE</scope>
    <source>
        <strain evidence="3">FW57</strain>
    </source>
</reference>
<evidence type="ECO:0000313" key="3">
    <source>
        <dbReference type="EMBL" id="KAG7293753.1"/>
    </source>
</evidence>
<proteinExistence type="predicted"/>
<evidence type="ECO:0000256" key="2">
    <source>
        <dbReference type="SAM" id="Phobius"/>
    </source>
</evidence>
<keyword evidence="2" id="KW-1133">Transmembrane helix</keyword>